<evidence type="ECO:0000313" key="3">
    <source>
        <dbReference type="Proteomes" id="UP000301309"/>
    </source>
</evidence>
<comment type="caution">
    <text evidence="2">The sequence shown here is derived from an EMBL/GenBank/DDBJ whole genome shotgun (WGS) entry which is preliminary data.</text>
</comment>
<feature type="region of interest" description="Disordered" evidence="1">
    <location>
        <begin position="137"/>
        <end position="161"/>
    </location>
</feature>
<evidence type="ECO:0000256" key="1">
    <source>
        <dbReference type="SAM" id="MobiDB-lite"/>
    </source>
</evidence>
<sequence length="161" mass="17124">MGQRVVDIRRLHLEDNRELLSPPLLVELYQCAIGVTVFGFLPHAEIDIEVDGAVVVTQQVGFPEPVGATLPLPAPLVAGQTVRSRQRLGGLQSDWSQPSTVLDHTREFPAGPPRPQINPAPPLECGVRTGVANLLGAETSGSPRTGPRSAASMAALRPCRA</sequence>
<protein>
    <submittedName>
        <fullName evidence="2">Uncharacterized protein</fullName>
    </submittedName>
</protein>
<dbReference type="AlphaFoldDB" id="A0A4D4LJ12"/>
<name>A0A4D4LJ12_STRVO</name>
<evidence type="ECO:0000313" key="2">
    <source>
        <dbReference type="EMBL" id="GDY60454.1"/>
    </source>
</evidence>
<keyword evidence="3" id="KW-1185">Reference proteome</keyword>
<proteinExistence type="predicted"/>
<reference evidence="2 3" key="1">
    <citation type="journal article" date="2020" name="Int. J. Syst. Evol. Microbiol.">
        <title>Reclassification of Streptomyces castelarensis and Streptomyces sporoclivatus as later heterotypic synonyms of Streptomyces antimycoticus.</title>
        <authorList>
            <person name="Komaki H."/>
            <person name="Tamura T."/>
        </authorList>
    </citation>
    <scope>NUCLEOTIDE SEQUENCE [LARGE SCALE GENOMIC DNA]</scope>
    <source>
        <strain evidence="2 3">NBRC 13459</strain>
    </source>
</reference>
<accession>A0A4D4LJ12</accession>
<gene>
    <name evidence="2" type="ORF">SVIO_110770</name>
</gene>
<dbReference type="Proteomes" id="UP000301309">
    <property type="component" value="Unassembled WGS sequence"/>
</dbReference>
<organism evidence="2 3">
    <name type="scientific">Streptomyces violaceusniger</name>
    <dbReference type="NCBI Taxonomy" id="68280"/>
    <lineage>
        <taxon>Bacteria</taxon>
        <taxon>Bacillati</taxon>
        <taxon>Actinomycetota</taxon>
        <taxon>Actinomycetes</taxon>
        <taxon>Kitasatosporales</taxon>
        <taxon>Streptomycetaceae</taxon>
        <taxon>Streptomyces</taxon>
        <taxon>Streptomyces violaceusniger group</taxon>
    </lineage>
</organism>
<dbReference type="EMBL" id="BJHW01000002">
    <property type="protein sequence ID" value="GDY60454.1"/>
    <property type="molecule type" value="Genomic_DNA"/>
</dbReference>
<dbReference type="OrthoDB" id="5504996at2"/>